<dbReference type="RefSeq" id="WP_185000526.1">
    <property type="nucleotide sequence ID" value="NZ_BAAAUI010000003.1"/>
</dbReference>
<keyword evidence="8" id="KW-1185">Reference proteome</keyword>
<sequence>MTSLALAEQLAALSPEVTVKTAFGQSTAHVPVTAWATAARQARDELGCALFDWLGAEDAGRPGALGGTHAVTLHVLRPGPWTGLLLRTEVPAGQPLPSVAAVWAGAAWHEREAAEMFGLDLAEHPDPRRLLLPDSFSGHPLRKDFVLAARVVRPWPGALEPGEDGTGAPSRRRIAPPGVPGPEWGPRREEGAQ</sequence>
<dbReference type="PROSITE" id="PS00542">
    <property type="entry name" value="COMPLEX1_30K"/>
    <property type="match status" value="1"/>
</dbReference>
<dbReference type="Gene3D" id="3.30.460.80">
    <property type="entry name" value="NADH:ubiquinone oxidoreductase, 30kDa subunit"/>
    <property type="match status" value="1"/>
</dbReference>
<dbReference type="InterPro" id="IPR037232">
    <property type="entry name" value="NADH_quin_OxRdtase_su_C/D-like"/>
</dbReference>
<dbReference type="GO" id="GO:0048038">
    <property type="term" value="F:quinone binding"/>
    <property type="evidence" value="ECO:0007669"/>
    <property type="project" value="UniProtKB-KW"/>
</dbReference>
<reference evidence="7 8" key="1">
    <citation type="submission" date="2020-08" db="EMBL/GenBank/DDBJ databases">
        <title>Sequencing the genomes of 1000 actinobacteria strains.</title>
        <authorList>
            <person name="Klenk H.-P."/>
        </authorList>
    </citation>
    <scope>NUCLEOTIDE SEQUENCE [LARGE SCALE GENOMIC DNA]</scope>
    <source>
        <strain evidence="7 8">DSM 44230</strain>
    </source>
</reference>
<feature type="region of interest" description="Disordered" evidence="5">
    <location>
        <begin position="156"/>
        <end position="193"/>
    </location>
</feature>
<organism evidence="7 8">
    <name type="scientific">Crossiella cryophila</name>
    <dbReference type="NCBI Taxonomy" id="43355"/>
    <lineage>
        <taxon>Bacteria</taxon>
        <taxon>Bacillati</taxon>
        <taxon>Actinomycetota</taxon>
        <taxon>Actinomycetes</taxon>
        <taxon>Pseudonocardiales</taxon>
        <taxon>Pseudonocardiaceae</taxon>
        <taxon>Crossiella</taxon>
    </lineage>
</organism>
<evidence type="ECO:0000256" key="5">
    <source>
        <dbReference type="SAM" id="MobiDB-lite"/>
    </source>
</evidence>
<comment type="similarity">
    <text evidence="1 3">Belongs to the complex I 30 kDa subunit family.</text>
</comment>
<dbReference type="Proteomes" id="UP000533598">
    <property type="component" value="Unassembled WGS sequence"/>
</dbReference>
<dbReference type="Pfam" id="PF00329">
    <property type="entry name" value="Complex1_30kDa"/>
    <property type="match status" value="1"/>
</dbReference>
<dbReference type="InterPro" id="IPR001268">
    <property type="entry name" value="NADH_UbQ_OxRdtase_30kDa_su"/>
</dbReference>
<feature type="domain" description="NADH:ubiquinone oxidoreductase 30kDa subunit" evidence="6">
    <location>
        <begin position="29"/>
        <end position="150"/>
    </location>
</feature>
<evidence type="ECO:0000259" key="6">
    <source>
        <dbReference type="Pfam" id="PF00329"/>
    </source>
</evidence>
<protein>
    <recommendedName>
        <fullName evidence="4">NADH-quinone oxidoreductase</fullName>
        <ecNumber evidence="4">7.1.1.-</ecNumber>
    </recommendedName>
</protein>
<dbReference type="AlphaFoldDB" id="A0A7W7C4M7"/>
<evidence type="ECO:0000313" key="7">
    <source>
        <dbReference type="EMBL" id="MBB4674399.1"/>
    </source>
</evidence>
<keyword evidence="2 3" id="KW-0813">Transport</keyword>
<dbReference type="PANTHER" id="PTHR10884">
    <property type="entry name" value="NADH DEHYDROGENASE UBIQUINONE IRON-SULFUR PROTEIN 3"/>
    <property type="match status" value="1"/>
</dbReference>
<comment type="caution">
    <text evidence="7">The sequence shown here is derived from an EMBL/GenBank/DDBJ whole genome shotgun (WGS) entry which is preliminary data.</text>
</comment>
<evidence type="ECO:0000256" key="4">
    <source>
        <dbReference type="RuleBase" id="RU003582"/>
    </source>
</evidence>
<evidence type="ECO:0000313" key="8">
    <source>
        <dbReference type="Proteomes" id="UP000533598"/>
    </source>
</evidence>
<dbReference type="PANTHER" id="PTHR10884:SF14">
    <property type="entry name" value="NADH DEHYDROGENASE [UBIQUINONE] IRON-SULFUR PROTEIN 3, MITOCHONDRIAL"/>
    <property type="match status" value="1"/>
</dbReference>
<gene>
    <name evidence="7" type="ORF">HNR67_000517</name>
</gene>
<keyword evidence="3" id="KW-1278">Translocase</keyword>
<dbReference type="EC" id="7.1.1.-" evidence="4"/>
<dbReference type="EMBL" id="JACHMH010000001">
    <property type="protein sequence ID" value="MBB4674399.1"/>
    <property type="molecule type" value="Genomic_DNA"/>
</dbReference>
<dbReference type="InterPro" id="IPR020396">
    <property type="entry name" value="NADH_UbQ_OxRdtase_CS"/>
</dbReference>
<evidence type="ECO:0000256" key="2">
    <source>
        <dbReference type="ARBA" id="ARBA00022448"/>
    </source>
</evidence>
<name>A0A7W7C4M7_9PSEU</name>
<accession>A0A7W7C4M7</accession>
<comment type="catalytic activity">
    <reaction evidence="4">
        <text>a quinone + NADH + 5 H(+)(in) = a quinol + NAD(+) + 4 H(+)(out)</text>
        <dbReference type="Rhea" id="RHEA:57888"/>
        <dbReference type="ChEBI" id="CHEBI:15378"/>
        <dbReference type="ChEBI" id="CHEBI:24646"/>
        <dbReference type="ChEBI" id="CHEBI:57540"/>
        <dbReference type="ChEBI" id="CHEBI:57945"/>
        <dbReference type="ChEBI" id="CHEBI:132124"/>
    </reaction>
</comment>
<keyword evidence="4" id="KW-0874">Quinone</keyword>
<keyword evidence="3" id="KW-0520">NAD</keyword>
<comment type="function">
    <text evidence="4">NDH-1 shuttles electrons from NADH, via FMN and iron-sulfur (Fe-S) centers, to quinones in the respiratory chain.</text>
</comment>
<proteinExistence type="inferred from homology"/>
<dbReference type="SUPFAM" id="SSF143243">
    <property type="entry name" value="Nqo5-like"/>
    <property type="match status" value="1"/>
</dbReference>
<dbReference type="GO" id="GO:0016651">
    <property type="term" value="F:oxidoreductase activity, acting on NAD(P)H"/>
    <property type="evidence" value="ECO:0007669"/>
    <property type="project" value="InterPro"/>
</dbReference>
<evidence type="ECO:0000256" key="3">
    <source>
        <dbReference type="RuleBase" id="RU003456"/>
    </source>
</evidence>
<dbReference type="GO" id="GO:0008137">
    <property type="term" value="F:NADH dehydrogenase (ubiquinone) activity"/>
    <property type="evidence" value="ECO:0007669"/>
    <property type="project" value="InterPro"/>
</dbReference>
<evidence type="ECO:0000256" key="1">
    <source>
        <dbReference type="ARBA" id="ARBA00007569"/>
    </source>
</evidence>